<sequence>MEMKNVPNVDHFEHYNKVNGSVYPVVQYCLRLYTDPSKWILIDWDNAVGFPNSSSNHLTTKDHALEAFNKNHRWQVSSNGQPFSDLNYDEESLDMNCKSNINNDSNDQDSKIGDNTDINDDLE</sequence>
<reference evidence="2 3" key="2">
    <citation type="submission" date="2017-10" db="EMBL/GenBank/DDBJ databases">
        <title>Extensive intraspecific genome diversity in a model arbuscular mycorrhizal fungus.</title>
        <authorList>
            <person name="Chen E.C.H."/>
            <person name="Morin E."/>
            <person name="Baudet D."/>
            <person name="Noel J."/>
            <person name="Ndikumana S."/>
            <person name="Charron P."/>
            <person name="St-Onge C."/>
            <person name="Giorgi J."/>
            <person name="Grigoriev I.V."/>
            <person name="Roux C."/>
            <person name="Martin F.M."/>
            <person name="Corradi N."/>
        </authorList>
    </citation>
    <scope>NUCLEOTIDE SEQUENCE [LARGE SCALE GENOMIC DNA]</scope>
    <source>
        <strain evidence="2 3">C2</strain>
    </source>
</reference>
<evidence type="ECO:0000256" key="1">
    <source>
        <dbReference type="SAM" id="MobiDB-lite"/>
    </source>
</evidence>
<comment type="caution">
    <text evidence="2">The sequence shown here is derived from an EMBL/GenBank/DDBJ whole genome shotgun (WGS) entry which is preliminary data.</text>
</comment>
<dbReference type="Proteomes" id="UP000233469">
    <property type="component" value="Unassembled WGS sequence"/>
</dbReference>
<dbReference type="AlphaFoldDB" id="A0A2N1MIG7"/>
<evidence type="ECO:0000313" key="3">
    <source>
        <dbReference type="Proteomes" id="UP000233469"/>
    </source>
</evidence>
<accession>A0A2N1MIG7</accession>
<organism evidence="2 3">
    <name type="scientific">Rhizophagus irregularis</name>
    <dbReference type="NCBI Taxonomy" id="588596"/>
    <lineage>
        <taxon>Eukaryota</taxon>
        <taxon>Fungi</taxon>
        <taxon>Fungi incertae sedis</taxon>
        <taxon>Mucoromycota</taxon>
        <taxon>Glomeromycotina</taxon>
        <taxon>Glomeromycetes</taxon>
        <taxon>Glomerales</taxon>
        <taxon>Glomeraceae</taxon>
        <taxon>Rhizophagus</taxon>
    </lineage>
</organism>
<dbReference type="EMBL" id="LLXL01002221">
    <property type="protein sequence ID" value="PKK61434.1"/>
    <property type="molecule type" value="Genomic_DNA"/>
</dbReference>
<protein>
    <submittedName>
        <fullName evidence="2">Uncharacterized protein</fullName>
    </submittedName>
</protein>
<gene>
    <name evidence="2" type="ORF">RhiirC2_791806</name>
</gene>
<evidence type="ECO:0000313" key="2">
    <source>
        <dbReference type="EMBL" id="PKK61434.1"/>
    </source>
</evidence>
<reference evidence="2 3" key="1">
    <citation type="submission" date="2016-04" db="EMBL/GenBank/DDBJ databases">
        <title>Genome analyses suggest a sexual origin of heterokaryosis in a supposedly ancient asexual fungus.</title>
        <authorList>
            <person name="Ropars J."/>
            <person name="Sedzielewska K."/>
            <person name="Noel J."/>
            <person name="Charron P."/>
            <person name="Farinelli L."/>
            <person name="Marton T."/>
            <person name="Kruger M."/>
            <person name="Pelin A."/>
            <person name="Brachmann A."/>
            <person name="Corradi N."/>
        </authorList>
    </citation>
    <scope>NUCLEOTIDE SEQUENCE [LARGE SCALE GENOMIC DNA]</scope>
    <source>
        <strain evidence="2 3">C2</strain>
    </source>
</reference>
<name>A0A2N1MIG7_9GLOM</name>
<proteinExistence type="predicted"/>
<feature type="region of interest" description="Disordered" evidence="1">
    <location>
        <begin position="96"/>
        <end position="123"/>
    </location>
</feature>